<reference evidence="1 2" key="1">
    <citation type="journal article" date="2019" name="Nat. Med.">
        <title>A library of human gut bacterial isolates paired with longitudinal multiomics data enables mechanistic microbiome research.</title>
        <authorList>
            <person name="Poyet M."/>
            <person name="Groussin M."/>
            <person name="Gibbons S.M."/>
            <person name="Avila-Pacheco J."/>
            <person name="Jiang X."/>
            <person name="Kearney S.M."/>
            <person name="Perrotta A.R."/>
            <person name="Berdy B."/>
            <person name="Zhao S."/>
            <person name="Lieberman T.D."/>
            <person name="Swanson P.K."/>
            <person name="Smith M."/>
            <person name="Roesemann S."/>
            <person name="Alexander J.E."/>
            <person name="Rich S.A."/>
            <person name="Livny J."/>
            <person name="Vlamakis H."/>
            <person name="Clish C."/>
            <person name="Bullock K."/>
            <person name="Deik A."/>
            <person name="Scott J."/>
            <person name="Pierce K.A."/>
            <person name="Xavier R.J."/>
            <person name="Alm E.J."/>
        </authorList>
    </citation>
    <scope>NUCLEOTIDE SEQUENCE [LARGE SCALE GENOMIC DNA]</scope>
    <source>
        <strain evidence="1 2">BIOML-A2</strain>
    </source>
</reference>
<proteinExistence type="predicted"/>
<evidence type="ECO:0000313" key="2">
    <source>
        <dbReference type="Proteomes" id="UP000462362"/>
    </source>
</evidence>
<organism evidence="1 2">
    <name type="scientific">Parasutterella excrementihominis</name>
    <dbReference type="NCBI Taxonomy" id="487175"/>
    <lineage>
        <taxon>Bacteria</taxon>
        <taxon>Pseudomonadati</taxon>
        <taxon>Pseudomonadota</taxon>
        <taxon>Betaproteobacteria</taxon>
        <taxon>Burkholderiales</taxon>
        <taxon>Sutterellaceae</taxon>
        <taxon>Parasutterella</taxon>
    </lineage>
</organism>
<accession>A0A6I3S148</accession>
<dbReference type="RefSeq" id="WP_155165106.1">
    <property type="nucleotide sequence ID" value="NZ_JAXXAX010000019.1"/>
</dbReference>
<dbReference type="Proteomes" id="UP000462362">
    <property type="component" value="Unassembled WGS sequence"/>
</dbReference>
<comment type="caution">
    <text evidence="1">The sequence shown here is derived from an EMBL/GenBank/DDBJ whole genome shotgun (WGS) entry which is preliminary data.</text>
</comment>
<gene>
    <name evidence="1" type="ORF">GMD42_07160</name>
</gene>
<sequence length="176" mass="20611">MASQEGKLPKDVEMKKELSAALIMSSVMLSAPAVGTDREELVPIPENRIFYQQVSGSPVELETYKVTSECRIGLWIDEKLAFIINKGERASFKLEAGRHNLRLSYEPLPKEPQNEEEKKRHKYCYKEKPQKLGYNQEIEVKDGQKYLLHVRANRGNLFRFRFYEDAREESDKYPFY</sequence>
<evidence type="ECO:0000313" key="1">
    <source>
        <dbReference type="EMBL" id="MTU43401.1"/>
    </source>
</evidence>
<protein>
    <submittedName>
        <fullName evidence="1">Uncharacterized protein</fullName>
    </submittedName>
</protein>
<name>A0A6I3S148_9BURK</name>
<dbReference type="EMBL" id="WNCL01000018">
    <property type="protein sequence ID" value="MTU43401.1"/>
    <property type="molecule type" value="Genomic_DNA"/>
</dbReference>
<dbReference type="AlphaFoldDB" id="A0A6I3S148"/>